<dbReference type="SUPFAM" id="SSF51735">
    <property type="entry name" value="NAD(P)-binding Rossmann-fold domains"/>
    <property type="match status" value="1"/>
</dbReference>
<evidence type="ECO:0000313" key="3">
    <source>
        <dbReference type="EMBL" id="ABE36569.1"/>
    </source>
</evidence>
<dbReference type="GO" id="GO:0016491">
    <property type="term" value="F:oxidoreductase activity"/>
    <property type="evidence" value="ECO:0007669"/>
    <property type="project" value="UniProtKB-KW"/>
</dbReference>
<dbReference type="PANTHER" id="PTHR24321">
    <property type="entry name" value="DEHYDROGENASES, SHORT CHAIN"/>
    <property type="match status" value="1"/>
</dbReference>
<proteinExistence type="inferred from homology"/>
<gene>
    <name evidence="3" type="ORF">Bxe_C0671</name>
</gene>
<evidence type="ECO:0000256" key="1">
    <source>
        <dbReference type="ARBA" id="ARBA00006484"/>
    </source>
</evidence>
<reference evidence="3 4" key="1">
    <citation type="journal article" date="2006" name="Proc. Natl. Acad. Sci. U.S.A.">
        <title>Burkholderia xenovorans LB400 harbors a multi-replicon, 9.73-Mbp genome shaped for versatility.</title>
        <authorList>
            <person name="Chain P.S."/>
            <person name="Denef V.J."/>
            <person name="Konstantinidis K.T."/>
            <person name="Vergez L.M."/>
            <person name="Agullo L."/>
            <person name="Reyes V.L."/>
            <person name="Hauser L."/>
            <person name="Cordova M."/>
            <person name="Gomez L."/>
            <person name="Gonzalez M."/>
            <person name="Land M."/>
            <person name="Lao V."/>
            <person name="Larimer F."/>
            <person name="LiPuma J.J."/>
            <person name="Mahenthiralingam E."/>
            <person name="Malfatti S.A."/>
            <person name="Marx C.J."/>
            <person name="Parnell J.J."/>
            <person name="Ramette A."/>
            <person name="Richardson P."/>
            <person name="Seeger M."/>
            <person name="Smith D."/>
            <person name="Spilker T."/>
            <person name="Sul W.J."/>
            <person name="Tsoi T.V."/>
            <person name="Ulrich L.E."/>
            <person name="Zhulin I.B."/>
            <person name="Tiedje J.M."/>
        </authorList>
    </citation>
    <scope>NUCLEOTIDE SEQUENCE [LARGE SCALE GENOMIC DNA]</scope>
    <source>
        <strain evidence="3 4">LB400</strain>
    </source>
</reference>
<protein>
    <submittedName>
        <fullName evidence="3">Short-chain dehydrogenase/reductase</fullName>
    </submittedName>
</protein>
<dbReference type="OrthoDB" id="8687320at2"/>
<dbReference type="EMBL" id="CP000272">
    <property type="protein sequence ID" value="ABE36569.1"/>
    <property type="molecule type" value="Genomic_DNA"/>
</dbReference>
<dbReference type="InterPro" id="IPR036291">
    <property type="entry name" value="NAD(P)-bd_dom_sf"/>
</dbReference>
<comment type="similarity">
    <text evidence="1">Belongs to the short-chain dehydrogenases/reductases (SDR) family.</text>
</comment>
<evidence type="ECO:0000313" key="4">
    <source>
        <dbReference type="Proteomes" id="UP000001817"/>
    </source>
</evidence>
<dbReference type="Pfam" id="PF13561">
    <property type="entry name" value="adh_short_C2"/>
    <property type="match status" value="1"/>
</dbReference>
<evidence type="ECO:0000256" key="2">
    <source>
        <dbReference type="ARBA" id="ARBA00023002"/>
    </source>
</evidence>
<dbReference type="RefSeq" id="WP_011493825.1">
    <property type="nucleotide sequence ID" value="NC_007953.1"/>
</dbReference>
<dbReference type="PRINTS" id="PR00081">
    <property type="entry name" value="GDHRDH"/>
</dbReference>
<dbReference type="FunFam" id="3.40.50.720:FF:000084">
    <property type="entry name" value="Short-chain dehydrogenase reductase"/>
    <property type="match status" value="1"/>
</dbReference>
<dbReference type="PATRIC" id="fig|266265.5.peg.8434"/>
<dbReference type="InterPro" id="IPR002347">
    <property type="entry name" value="SDR_fam"/>
</dbReference>
<dbReference type="AlphaFoldDB" id="Q13H70"/>
<dbReference type="KEGG" id="bxe:Bxe_C0671"/>
<dbReference type="PRINTS" id="PR00080">
    <property type="entry name" value="SDRFAMILY"/>
</dbReference>
<name>Q13H70_PARXL</name>
<dbReference type="Gene3D" id="3.40.50.720">
    <property type="entry name" value="NAD(P)-binding Rossmann-like Domain"/>
    <property type="match status" value="1"/>
</dbReference>
<keyword evidence="4" id="KW-1185">Reference proteome</keyword>
<dbReference type="Proteomes" id="UP000001817">
    <property type="component" value="Chromosome 3"/>
</dbReference>
<dbReference type="PANTHER" id="PTHR24321:SF15">
    <property type="entry name" value="OXIDOREDUCTASE UCPA"/>
    <property type="match status" value="1"/>
</dbReference>
<accession>Q13H70</accession>
<dbReference type="NCBIfam" id="NF005559">
    <property type="entry name" value="PRK07231.1"/>
    <property type="match status" value="1"/>
</dbReference>
<keyword evidence="2" id="KW-0560">Oxidoreductase</keyword>
<organism evidence="3 4">
    <name type="scientific">Paraburkholderia xenovorans (strain LB400)</name>
    <dbReference type="NCBI Taxonomy" id="266265"/>
    <lineage>
        <taxon>Bacteria</taxon>
        <taxon>Pseudomonadati</taxon>
        <taxon>Pseudomonadota</taxon>
        <taxon>Betaproteobacteria</taxon>
        <taxon>Burkholderiales</taxon>
        <taxon>Burkholderiaceae</taxon>
        <taxon>Paraburkholderia</taxon>
    </lineage>
</organism>
<dbReference type="STRING" id="266265.Bxe_C0671"/>
<sequence>MKERLASKVAVITGAAQGIGASVARSFAQNGCFVYVTDINDELGRTVATSIGDCAAYLPLDVREEGDWQRVTTHVLEKHGRLDVLVNNAGITGFEARVVPHDPEHASLEEWRAVHRTNLDGVFLGCKYAIRAMRRHGQGSIINISSRSGLVGIPGAAAYASSKAAVRNHTKTVALYCAGQNLEVRCNSIHPAAILTPIWEPMLGTDAGREERMAALVRDTPLRRFGTPEEVAALALLLASDEATYITGSEFNIDGGLLAGSAATPAVIDDGEN</sequence>
<dbReference type="eggNOG" id="COG1028">
    <property type="taxonomic scope" value="Bacteria"/>
</dbReference>